<dbReference type="PANTHER" id="PTHR31988">
    <property type="entry name" value="ESTERASE, PUTATIVE (DUF303)-RELATED"/>
    <property type="match status" value="1"/>
</dbReference>
<evidence type="ECO:0000313" key="3">
    <source>
        <dbReference type="EMBL" id="MBK3519223.1"/>
    </source>
</evidence>
<organism evidence="3 4">
    <name type="scientific">Carboxylicivirga marina</name>
    <dbReference type="NCBI Taxonomy" id="2800988"/>
    <lineage>
        <taxon>Bacteria</taxon>
        <taxon>Pseudomonadati</taxon>
        <taxon>Bacteroidota</taxon>
        <taxon>Bacteroidia</taxon>
        <taxon>Marinilabiliales</taxon>
        <taxon>Marinilabiliaceae</taxon>
        <taxon>Carboxylicivirga</taxon>
    </lineage>
</organism>
<dbReference type="InterPro" id="IPR036514">
    <property type="entry name" value="SGNH_hydro_sf"/>
</dbReference>
<comment type="caution">
    <text evidence="3">The sequence shown here is derived from an EMBL/GenBank/DDBJ whole genome shotgun (WGS) entry which is preliminary data.</text>
</comment>
<evidence type="ECO:0000256" key="1">
    <source>
        <dbReference type="ARBA" id="ARBA00022801"/>
    </source>
</evidence>
<dbReference type="Gene3D" id="3.40.50.1110">
    <property type="entry name" value="SGNH hydrolase"/>
    <property type="match status" value="1"/>
</dbReference>
<dbReference type="InterPro" id="IPR052940">
    <property type="entry name" value="Carb_Esterase_6"/>
</dbReference>
<dbReference type="EMBL" id="JAENRR010000058">
    <property type="protein sequence ID" value="MBK3519223.1"/>
    <property type="molecule type" value="Genomic_DNA"/>
</dbReference>
<dbReference type="Proteomes" id="UP000605676">
    <property type="component" value="Unassembled WGS sequence"/>
</dbReference>
<dbReference type="SUPFAM" id="SSF52266">
    <property type="entry name" value="SGNH hydrolase"/>
    <property type="match status" value="1"/>
</dbReference>
<proteinExistence type="predicted"/>
<sequence length="276" mass="30969">MNIRLLLAIGVLFITNIILAQDANFHIYLCFGQSNMEGQGVIEEKDRIVDERFQVMQALNCEELNRQKGEWYTAVPPLGFCNKGLSPADYFGRTMVANLSDSIKVGVILVAIGGCDIRLFDKDQYRDYDSKDGKVWFERKVASYGGHPYNCLIELAQKAQQDGVIKGILLHQGETNTGNAEWPMYVQKIYNDMLEDLSLEADEVPILAGEMVTEPDNCCATMNPIIHTLPEVIPNAHVISSAACPAKDRAHFNAEGYRMIGKRYGEKMLSLYLLNH</sequence>
<name>A0ABS1HPS2_9BACT</name>
<evidence type="ECO:0000259" key="2">
    <source>
        <dbReference type="Pfam" id="PF03629"/>
    </source>
</evidence>
<reference evidence="3 4" key="1">
    <citation type="submission" date="2021-01" db="EMBL/GenBank/DDBJ databases">
        <title>Carboxyliciviraga sp.nov., isolated from coastal sediments.</title>
        <authorList>
            <person name="Lu D."/>
            <person name="Zhang T."/>
        </authorList>
    </citation>
    <scope>NUCLEOTIDE SEQUENCE [LARGE SCALE GENOMIC DNA]</scope>
    <source>
        <strain evidence="3 4">N1Y132</strain>
    </source>
</reference>
<dbReference type="PANTHER" id="PTHR31988:SF19">
    <property type="entry name" value="9-O-ACETYL-N-ACETYLNEURAMINIC ACID DEACETYLASE-RELATED"/>
    <property type="match status" value="1"/>
</dbReference>
<dbReference type="InterPro" id="IPR005181">
    <property type="entry name" value="SASA"/>
</dbReference>
<gene>
    <name evidence="3" type="ORF">JIV24_17880</name>
</gene>
<accession>A0ABS1HPS2</accession>
<keyword evidence="1" id="KW-0378">Hydrolase</keyword>
<keyword evidence="4" id="KW-1185">Reference proteome</keyword>
<feature type="domain" description="Sialate O-acetylesterase" evidence="2">
    <location>
        <begin position="25"/>
        <end position="269"/>
    </location>
</feature>
<evidence type="ECO:0000313" key="4">
    <source>
        <dbReference type="Proteomes" id="UP000605676"/>
    </source>
</evidence>
<dbReference type="Pfam" id="PF03629">
    <property type="entry name" value="SASA"/>
    <property type="match status" value="1"/>
</dbReference>
<protein>
    <submittedName>
        <fullName evidence="3">Sialate O-acetylesterase</fullName>
    </submittedName>
</protein>